<dbReference type="EMBL" id="CP023004">
    <property type="protein sequence ID" value="AWI09086.1"/>
    <property type="molecule type" value="Genomic_DNA"/>
</dbReference>
<dbReference type="InterPro" id="IPR001466">
    <property type="entry name" value="Beta-lactam-related"/>
</dbReference>
<dbReference type="Gene3D" id="3.40.710.10">
    <property type="entry name" value="DD-peptidase/beta-lactamase superfamily"/>
    <property type="match status" value="1"/>
</dbReference>
<dbReference type="PANTHER" id="PTHR43283">
    <property type="entry name" value="BETA-LACTAMASE-RELATED"/>
    <property type="match status" value="1"/>
</dbReference>
<proteinExistence type="predicted"/>
<dbReference type="PANTHER" id="PTHR43283:SF3">
    <property type="entry name" value="BETA-LACTAMASE FAMILY PROTEIN (AFU_ORTHOLOGUE AFUA_5G07500)"/>
    <property type="match status" value="1"/>
</dbReference>
<dbReference type="SUPFAM" id="SSF56601">
    <property type="entry name" value="beta-lactamase/transpeptidase-like"/>
    <property type="match status" value="1"/>
</dbReference>
<dbReference type="Proteomes" id="UP000244896">
    <property type="component" value="Chromosome"/>
</dbReference>
<evidence type="ECO:0000313" key="3">
    <source>
        <dbReference type="Proteomes" id="UP000244896"/>
    </source>
</evidence>
<name>A0A2U8E2T1_9BACT</name>
<dbReference type="InterPro" id="IPR050789">
    <property type="entry name" value="Diverse_Enzym_Activities"/>
</dbReference>
<dbReference type="Pfam" id="PF00144">
    <property type="entry name" value="Beta-lactamase"/>
    <property type="match status" value="1"/>
</dbReference>
<evidence type="ECO:0000259" key="1">
    <source>
        <dbReference type="Pfam" id="PF00144"/>
    </source>
</evidence>
<sequence>MNPGIYLRASALSVDKKNTMNPKHSHNLRFSLLAAIALVLAPMLHAGPFADSARPYVDDGTIAGTVFLAADGKKVLACEAVGLADIADKKPMREDSLFWIASMSKPMTAAAFMMLVDEGKVSLDDPVSKYIPSFAQRQKIVSKESEKLGDIANYTRDPGAPEAESKQAAAPAAVYRKTTITIRHLLSHTAGLRYSVPEEKPTFDLLPLSKLVEIYAASDLLFEPGTDYSYANTDINTIGRIIEIVSGMPYEDFLQKRLLDPLGMMDTTFWPDAKQVGRIATCYRGDPKKRTLTAQPNAYLRYPLNDRVNRHPFPGGGLFSSARDVARFGQFLLNKGEFNGKRLLSEAAVAEMTRRQTPPHTKTAYGLGLNLGKGEPGGKYGHGGAYSTNLSIWPKENLVTVFMVQRISKWGGPNGNKIRPALEDDALKLITK</sequence>
<evidence type="ECO:0000313" key="2">
    <source>
        <dbReference type="EMBL" id="AWI09086.1"/>
    </source>
</evidence>
<gene>
    <name evidence="2" type="ORF">CKA38_07400</name>
</gene>
<protein>
    <recommendedName>
        <fullName evidence="1">Beta-lactamase-related domain-containing protein</fullName>
    </recommendedName>
</protein>
<keyword evidence="3" id="KW-1185">Reference proteome</keyword>
<dbReference type="OrthoDB" id="9770183at2"/>
<organism evidence="2 3">
    <name type="scientific">Ereboglobus luteus</name>
    <dbReference type="NCBI Taxonomy" id="1796921"/>
    <lineage>
        <taxon>Bacteria</taxon>
        <taxon>Pseudomonadati</taxon>
        <taxon>Verrucomicrobiota</taxon>
        <taxon>Opitutia</taxon>
        <taxon>Opitutales</taxon>
        <taxon>Opitutaceae</taxon>
        <taxon>Ereboglobus</taxon>
    </lineage>
</organism>
<feature type="domain" description="Beta-lactamase-related" evidence="1">
    <location>
        <begin position="51"/>
        <end position="406"/>
    </location>
</feature>
<accession>A0A2U8E2T1</accession>
<dbReference type="KEGG" id="elut:CKA38_07400"/>
<dbReference type="InterPro" id="IPR012338">
    <property type="entry name" value="Beta-lactam/transpept-like"/>
</dbReference>
<reference evidence="2 3" key="1">
    <citation type="journal article" date="2018" name="Syst. Appl. Microbiol.">
        <title>Ereboglobus luteus gen. nov. sp. nov. from cockroach guts, and new insights into the oxygen relationship of the genera Opitutus and Didymococcus (Verrucomicrobia: Opitutaceae).</title>
        <authorList>
            <person name="Tegtmeier D."/>
            <person name="Belitz A."/>
            <person name="Radek R."/>
            <person name="Heimerl T."/>
            <person name="Brune A."/>
        </authorList>
    </citation>
    <scope>NUCLEOTIDE SEQUENCE [LARGE SCALE GENOMIC DNA]</scope>
    <source>
        <strain evidence="2 3">Ho45</strain>
    </source>
</reference>
<dbReference type="AlphaFoldDB" id="A0A2U8E2T1"/>